<dbReference type="OMA" id="ICHQANC"/>
<dbReference type="STRING" id="660122.C7Z4S2"/>
<dbReference type="GeneID" id="9678490"/>
<name>C7Z4S2_FUSV7</name>
<keyword evidence="1" id="KW-0863">Zinc-finger</keyword>
<dbReference type="RefSeq" id="XP_003046685.1">
    <property type="nucleotide sequence ID" value="XM_003046639.1"/>
</dbReference>
<gene>
    <name evidence="4" type="ORF">NECHADRAFT_27378</name>
</gene>
<dbReference type="EMBL" id="GG698910">
    <property type="protein sequence ID" value="EEU40972.1"/>
    <property type="molecule type" value="Genomic_DNA"/>
</dbReference>
<evidence type="ECO:0000259" key="3">
    <source>
        <dbReference type="PROSITE" id="PS50089"/>
    </source>
</evidence>
<dbReference type="HOGENOM" id="CLU_089741_0_0_1"/>
<dbReference type="eggNOG" id="ENOG502RF5R">
    <property type="taxonomic scope" value="Eukaryota"/>
</dbReference>
<proteinExistence type="predicted"/>
<evidence type="ECO:0000256" key="1">
    <source>
        <dbReference type="PROSITE-ProRule" id="PRU00175"/>
    </source>
</evidence>
<dbReference type="KEGG" id="nhe:NECHADRAFT_27378"/>
<evidence type="ECO:0000256" key="2">
    <source>
        <dbReference type="SAM" id="MobiDB-lite"/>
    </source>
</evidence>
<dbReference type="Gene3D" id="3.30.40.10">
    <property type="entry name" value="Zinc/RING finger domain, C3HC4 (zinc finger)"/>
    <property type="match status" value="1"/>
</dbReference>
<keyword evidence="1" id="KW-0479">Metal-binding</keyword>
<keyword evidence="1" id="KW-0862">Zinc</keyword>
<protein>
    <recommendedName>
        <fullName evidence="3">RING-type domain-containing protein</fullName>
    </recommendedName>
</protein>
<dbReference type="GO" id="GO:0008270">
    <property type="term" value="F:zinc ion binding"/>
    <property type="evidence" value="ECO:0007669"/>
    <property type="project" value="UniProtKB-KW"/>
</dbReference>
<dbReference type="InterPro" id="IPR001841">
    <property type="entry name" value="Znf_RING"/>
</dbReference>
<dbReference type="Proteomes" id="UP000005206">
    <property type="component" value="Chromosome 2"/>
</dbReference>
<evidence type="ECO:0000313" key="4">
    <source>
        <dbReference type="EMBL" id="EEU40972.1"/>
    </source>
</evidence>
<evidence type="ECO:0000313" key="5">
    <source>
        <dbReference type="Proteomes" id="UP000005206"/>
    </source>
</evidence>
<dbReference type="SMART" id="SM00184">
    <property type="entry name" value="RING"/>
    <property type="match status" value="1"/>
</dbReference>
<dbReference type="InParanoid" id="C7Z4S2"/>
<dbReference type="Pfam" id="PF13639">
    <property type="entry name" value="zf-RING_2"/>
    <property type="match status" value="1"/>
</dbReference>
<reference evidence="4 5" key="1">
    <citation type="journal article" date="2009" name="PLoS Genet.">
        <title>The genome of Nectria haematococca: contribution of supernumerary chromosomes to gene expansion.</title>
        <authorList>
            <person name="Coleman J.J."/>
            <person name="Rounsley S.D."/>
            <person name="Rodriguez-Carres M."/>
            <person name="Kuo A."/>
            <person name="Wasmann C.C."/>
            <person name="Grimwood J."/>
            <person name="Schmutz J."/>
            <person name="Taga M."/>
            <person name="White G.J."/>
            <person name="Zhou S."/>
            <person name="Schwartz D.C."/>
            <person name="Freitag M."/>
            <person name="Ma L.J."/>
            <person name="Danchin E.G."/>
            <person name="Henrissat B."/>
            <person name="Coutinho P.M."/>
            <person name="Nelson D.R."/>
            <person name="Straney D."/>
            <person name="Napoli C.A."/>
            <person name="Barker B.M."/>
            <person name="Gribskov M."/>
            <person name="Rep M."/>
            <person name="Kroken S."/>
            <person name="Molnar I."/>
            <person name="Rensing C."/>
            <person name="Kennell J.C."/>
            <person name="Zamora J."/>
            <person name="Farman M.L."/>
            <person name="Selker E.U."/>
            <person name="Salamov A."/>
            <person name="Shapiro H."/>
            <person name="Pangilinan J."/>
            <person name="Lindquist E."/>
            <person name="Lamers C."/>
            <person name="Grigoriev I.V."/>
            <person name="Geiser D.M."/>
            <person name="Covert S.F."/>
            <person name="Temporini E."/>
            <person name="Vanetten H.D."/>
        </authorList>
    </citation>
    <scope>NUCLEOTIDE SEQUENCE [LARGE SCALE GENOMIC DNA]</scope>
    <source>
        <strain evidence="5">ATCC MYA-4622 / CBS 123669 / FGSC 9596 / NRRL 45880 / 77-13-4</strain>
    </source>
</reference>
<feature type="non-terminal residue" evidence="4">
    <location>
        <position position="229"/>
    </location>
</feature>
<dbReference type="VEuPathDB" id="FungiDB:NECHADRAFT_27378"/>
<feature type="domain" description="RING-type" evidence="3">
    <location>
        <begin position="73"/>
        <end position="123"/>
    </location>
</feature>
<dbReference type="InterPro" id="IPR013083">
    <property type="entry name" value="Znf_RING/FYVE/PHD"/>
</dbReference>
<accession>C7Z4S2</accession>
<dbReference type="PROSITE" id="PS50089">
    <property type="entry name" value="ZF_RING_2"/>
    <property type="match status" value="1"/>
</dbReference>
<organism evidence="4 5">
    <name type="scientific">Fusarium vanettenii (strain ATCC MYA-4622 / CBS 123669 / FGSC 9596 / NRRL 45880 / 77-13-4)</name>
    <name type="common">Fusarium solani subsp. pisi</name>
    <dbReference type="NCBI Taxonomy" id="660122"/>
    <lineage>
        <taxon>Eukaryota</taxon>
        <taxon>Fungi</taxon>
        <taxon>Dikarya</taxon>
        <taxon>Ascomycota</taxon>
        <taxon>Pezizomycotina</taxon>
        <taxon>Sordariomycetes</taxon>
        <taxon>Hypocreomycetidae</taxon>
        <taxon>Hypocreales</taxon>
        <taxon>Nectriaceae</taxon>
        <taxon>Fusarium</taxon>
        <taxon>Fusarium solani species complex</taxon>
        <taxon>Fusarium vanettenii</taxon>
    </lineage>
</organism>
<dbReference type="SUPFAM" id="SSF57850">
    <property type="entry name" value="RING/U-box"/>
    <property type="match status" value="1"/>
</dbReference>
<sequence length="229" mass="26606">RKRYLRTRASDKNPTPPSTQPHQTIGSGSWLRSKVLPAFSSWFQPHRIYNPKESFFPFPKITFLIDRPPKLECQICRQAHCEIKSDTAPVDDTTFSIMPCGHAACSRCLDKWLRRHESCPFCRSCLKYPGCGHSVPARLLTKEGLHLLPRTLPDRGWIPHLCAQCLRESLLSQAEVRFRQATQEFREARRRFHETGAAADEDVLLVKREEFETVLRDEVYQRQLSTWLT</sequence>
<feature type="non-terminal residue" evidence="4">
    <location>
        <position position="1"/>
    </location>
</feature>
<feature type="region of interest" description="Disordered" evidence="2">
    <location>
        <begin position="1"/>
        <end position="26"/>
    </location>
</feature>
<dbReference type="AlphaFoldDB" id="C7Z4S2"/>
<dbReference type="OrthoDB" id="8062037at2759"/>
<keyword evidence="5" id="KW-1185">Reference proteome</keyword>